<dbReference type="InterPro" id="IPR045038">
    <property type="entry name" value="AIG2-like"/>
</dbReference>
<feature type="region of interest" description="Disordered" evidence="4">
    <location>
        <begin position="197"/>
        <end position="216"/>
    </location>
</feature>
<reference evidence="6" key="1">
    <citation type="submission" date="2021-10" db="EMBL/GenBank/DDBJ databases">
        <authorList>
            <person name="Piombo E."/>
        </authorList>
    </citation>
    <scope>NUCLEOTIDE SEQUENCE</scope>
</reference>
<accession>A0A9N9ZB43</accession>
<dbReference type="InterPro" id="IPR013024">
    <property type="entry name" value="GGCT-like"/>
</dbReference>
<protein>
    <recommendedName>
        <fullName evidence="3">Putative gamma-glutamylcyclotransferase</fullName>
    </recommendedName>
</protein>
<dbReference type="Proteomes" id="UP000775872">
    <property type="component" value="Unassembled WGS sequence"/>
</dbReference>
<dbReference type="AlphaFoldDB" id="A0A9N9ZB43"/>
<dbReference type="OrthoDB" id="3262926at2759"/>
<dbReference type="SUPFAM" id="SSF110857">
    <property type="entry name" value="Gamma-glutamyl cyclotransferase-like"/>
    <property type="match status" value="1"/>
</dbReference>
<evidence type="ECO:0000256" key="2">
    <source>
        <dbReference type="ARBA" id="ARBA00022679"/>
    </source>
</evidence>
<evidence type="ECO:0000256" key="4">
    <source>
        <dbReference type="SAM" id="MobiDB-lite"/>
    </source>
</evidence>
<dbReference type="InterPro" id="IPR036568">
    <property type="entry name" value="GGCT-like_sf"/>
</dbReference>
<proteinExistence type="inferred from homology"/>
<keyword evidence="7" id="KW-1185">Reference proteome</keyword>
<dbReference type="CDD" id="cd06661">
    <property type="entry name" value="GGCT_like"/>
    <property type="match status" value="1"/>
</dbReference>
<evidence type="ECO:0000259" key="5">
    <source>
        <dbReference type="Pfam" id="PF06094"/>
    </source>
</evidence>
<dbReference type="PANTHER" id="PTHR31544:SF4">
    <property type="entry name" value="GAMMA-GLUTAMYLCYCLOTRANSFERASE-RELATED"/>
    <property type="match status" value="1"/>
</dbReference>
<dbReference type="Gene3D" id="3.10.490.10">
    <property type="entry name" value="Gamma-glutamyl cyclotransferase-like"/>
    <property type="match status" value="1"/>
</dbReference>
<organism evidence="6 7">
    <name type="scientific">Clonostachys solani</name>
    <dbReference type="NCBI Taxonomy" id="160281"/>
    <lineage>
        <taxon>Eukaryota</taxon>
        <taxon>Fungi</taxon>
        <taxon>Dikarya</taxon>
        <taxon>Ascomycota</taxon>
        <taxon>Pezizomycotina</taxon>
        <taxon>Sordariomycetes</taxon>
        <taxon>Hypocreomycetidae</taxon>
        <taxon>Hypocreales</taxon>
        <taxon>Bionectriaceae</taxon>
        <taxon>Clonostachys</taxon>
    </lineage>
</organism>
<gene>
    <name evidence="6" type="ORF">CSOL1703_00015391</name>
</gene>
<comment type="similarity">
    <text evidence="1">Belongs to the gamma-glutamylcyclotransferase family.</text>
</comment>
<dbReference type="PANTHER" id="PTHR31544">
    <property type="entry name" value="AIG2-LIKE PROTEIN D"/>
    <property type="match status" value="1"/>
</dbReference>
<dbReference type="InterPro" id="IPR009288">
    <property type="entry name" value="AIG2-like_dom"/>
</dbReference>
<keyword evidence="2" id="KW-0808">Transferase</keyword>
<dbReference type="EMBL" id="CABFOC020000044">
    <property type="protein sequence ID" value="CAH0052271.1"/>
    <property type="molecule type" value="Genomic_DNA"/>
</dbReference>
<evidence type="ECO:0000256" key="1">
    <source>
        <dbReference type="ARBA" id="ARBA00008861"/>
    </source>
</evidence>
<comment type="caution">
    <text evidence="6">The sequence shown here is derived from an EMBL/GenBank/DDBJ whole genome shotgun (WGS) entry which is preliminary data.</text>
</comment>
<evidence type="ECO:0000313" key="7">
    <source>
        <dbReference type="Proteomes" id="UP000775872"/>
    </source>
</evidence>
<sequence>MDILQACEDLANNIASFNASECSDAEIPKEQIQRWQHLFGFTEEEAIKELRSWRADFGRTSIPLLAWQEIDQEKKSLGYNKEAYEYSLSSRWLSRQAKAQNHSSSSSNTHTQSIYLVKLEGSVPDAAALQRLAGLPILPEIKTGYGDTTELFAVVNGKDKEKLLANLPMGSSTTIISISRACKDLSRQSAYPTLGLDTTLPQNRPSSPIPTHQTPQPANEDYPVWYFFYGTLADGDRLGRLLGPNHPVSLTPAWTTGGRLGTWAGKYKALVDDFGGGKVHGHGFLVQDKEAEDALRYYETGAYEVVRCDIYLETPEGGNMIKGLTFRYIGGNLEEEWAL</sequence>
<feature type="domain" description="Gamma-glutamylcyclotransferase AIG2-like" evidence="5">
    <location>
        <begin position="226"/>
        <end position="328"/>
    </location>
</feature>
<dbReference type="Pfam" id="PF06094">
    <property type="entry name" value="GGACT"/>
    <property type="match status" value="1"/>
</dbReference>
<feature type="compositionally biased region" description="Polar residues" evidence="4">
    <location>
        <begin position="199"/>
        <end position="216"/>
    </location>
</feature>
<evidence type="ECO:0000256" key="3">
    <source>
        <dbReference type="ARBA" id="ARBA00030602"/>
    </source>
</evidence>
<evidence type="ECO:0000313" key="6">
    <source>
        <dbReference type="EMBL" id="CAH0052271.1"/>
    </source>
</evidence>
<dbReference type="GO" id="GO:0016740">
    <property type="term" value="F:transferase activity"/>
    <property type="evidence" value="ECO:0007669"/>
    <property type="project" value="UniProtKB-KW"/>
</dbReference>
<name>A0A9N9ZB43_9HYPO</name>